<evidence type="ECO:0000256" key="1">
    <source>
        <dbReference type="SAM" id="Phobius"/>
    </source>
</evidence>
<proteinExistence type="evidence at transcript level"/>
<sequence>MHGTATYVGVALISVTLLIGSSLATYYGHGSSSSNDACDRQFNTDCQCNCDCGDIYLPPPPPPCGNCPDKTMKKCITCSDALNNWDCRHQRRRHGVRRRGLLPRLNTTILPDGLSRRCAKYEECPLPILNGIMVSWRTGKMALAARKRTCEVYGCKASGILMRSDKLLRPYLLNHFIISYIQYSNLEQYSNLDECIPLKVIWNKHCHLQLKISVFYYVLLKYFLIRLYPLLWLLWTDFNPKLSHLNEMIITFRTNYSFVPYNLT</sequence>
<evidence type="ECO:0000256" key="2">
    <source>
        <dbReference type="SAM" id="SignalP"/>
    </source>
</evidence>
<feature type="transmembrane region" description="Helical" evidence="1">
    <location>
        <begin position="214"/>
        <end position="235"/>
    </location>
</feature>
<feature type="chain" id="PRO_5002684440" evidence="2">
    <location>
        <begin position="25"/>
        <end position="264"/>
    </location>
</feature>
<reference evidence="3" key="1">
    <citation type="submission" date="2007-06" db="EMBL/GenBank/DDBJ databases">
        <title>Genes involved in larval settlement of Hydroides elegans.</title>
        <authorList>
            <person name="Li H."/>
            <person name="Qian P."/>
        </authorList>
    </citation>
    <scope>NUCLEOTIDE SEQUENCE</scope>
</reference>
<keyword evidence="2" id="KW-0732">Signal</keyword>
<evidence type="ECO:0000313" key="3">
    <source>
        <dbReference type="EMBL" id="BAF63846.1"/>
    </source>
</evidence>
<name>A5LIM4_HYDEL</name>
<keyword evidence="1" id="KW-1133">Transmembrane helix</keyword>
<organism evidence="3">
    <name type="scientific">Hydroides elegans</name>
    <name type="common">Polychaete tubeworm</name>
    <dbReference type="NCBI Taxonomy" id="216498"/>
    <lineage>
        <taxon>Eukaryota</taxon>
        <taxon>Metazoa</taxon>
        <taxon>Spiralia</taxon>
        <taxon>Lophotrochozoa</taxon>
        <taxon>Annelida</taxon>
        <taxon>Polychaeta</taxon>
        <taxon>Sedentaria</taxon>
        <taxon>Canalipalpata</taxon>
        <taxon>Sabellida</taxon>
        <taxon>Serpulidae</taxon>
        <taxon>Hydroides</taxon>
    </lineage>
</organism>
<feature type="signal peptide" evidence="2">
    <location>
        <begin position="1"/>
        <end position="24"/>
    </location>
</feature>
<dbReference type="EMBL" id="AB308065">
    <property type="protein sequence ID" value="BAF63846.1"/>
    <property type="molecule type" value="mRNA"/>
</dbReference>
<accession>A5LIM4</accession>
<keyword evidence="1" id="KW-0812">Transmembrane</keyword>
<protein>
    <submittedName>
        <fullName evidence="3">Uncharacterized protein</fullName>
    </submittedName>
</protein>
<dbReference type="AlphaFoldDB" id="A5LIM4"/>
<keyword evidence="1" id="KW-0472">Membrane</keyword>